<evidence type="ECO:0000256" key="1">
    <source>
        <dbReference type="SAM" id="MobiDB-lite"/>
    </source>
</evidence>
<proteinExistence type="predicted"/>
<feature type="region of interest" description="Disordered" evidence="1">
    <location>
        <begin position="40"/>
        <end position="95"/>
    </location>
</feature>
<reference evidence="2" key="1">
    <citation type="submission" date="2021-03" db="EMBL/GenBank/DDBJ databases">
        <title>Draft genome sequence of rust myrtle Austropuccinia psidii MF-1, a brazilian biotype.</title>
        <authorList>
            <person name="Quecine M.C."/>
            <person name="Pachon D.M.R."/>
            <person name="Bonatelli M.L."/>
            <person name="Correr F.H."/>
            <person name="Franceschini L.M."/>
            <person name="Leite T.F."/>
            <person name="Margarido G.R.A."/>
            <person name="Almeida C.A."/>
            <person name="Ferrarezi J.A."/>
            <person name="Labate C.A."/>
        </authorList>
    </citation>
    <scope>NUCLEOTIDE SEQUENCE</scope>
    <source>
        <strain evidence="2">MF-1</strain>
    </source>
</reference>
<comment type="caution">
    <text evidence="2">The sequence shown here is derived from an EMBL/GenBank/DDBJ whole genome shotgun (WGS) entry which is preliminary data.</text>
</comment>
<accession>A0A9Q3PQF6</accession>
<name>A0A9Q3PQF6_9BASI</name>
<keyword evidence="3" id="KW-1185">Reference proteome</keyword>
<dbReference type="AlphaFoldDB" id="A0A9Q3PQF6"/>
<protein>
    <submittedName>
        <fullName evidence="2">Uncharacterized protein</fullName>
    </submittedName>
</protein>
<sequence length="95" mass="10756">MPKPLAGGHELLLTHKGLSGSGEDHRTLRRMEPIVLHRKGQEEKELVEKSKSFIHRPEEEVGNDPNFGEQRPSGIYQLQTSSRSLQGQTKQTLEE</sequence>
<evidence type="ECO:0000313" key="3">
    <source>
        <dbReference type="Proteomes" id="UP000765509"/>
    </source>
</evidence>
<evidence type="ECO:0000313" key="2">
    <source>
        <dbReference type="EMBL" id="MBW0570363.1"/>
    </source>
</evidence>
<dbReference type="EMBL" id="AVOT02086113">
    <property type="protein sequence ID" value="MBW0570363.1"/>
    <property type="molecule type" value="Genomic_DNA"/>
</dbReference>
<gene>
    <name evidence="2" type="ORF">O181_110078</name>
</gene>
<feature type="compositionally biased region" description="Polar residues" evidence="1">
    <location>
        <begin position="76"/>
        <end position="95"/>
    </location>
</feature>
<dbReference type="Proteomes" id="UP000765509">
    <property type="component" value="Unassembled WGS sequence"/>
</dbReference>
<organism evidence="2 3">
    <name type="scientific">Austropuccinia psidii MF-1</name>
    <dbReference type="NCBI Taxonomy" id="1389203"/>
    <lineage>
        <taxon>Eukaryota</taxon>
        <taxon>Fungi</taxon>
        <taxon>Dikarya</taxon>
        <taxon>Basidiomycota</taxon>
        <taxon>Pucciniomycotina</taxon>
        <taxon>Pucciniomycetes</taxon>
        <taxon>Pucciniales</taxon>
        <taxon>Sphaerophragmiaceae</taxon>
        <taxon>Austropuccinia</taxon>
    </lineage>
</organism>
<feature type="compositionally biased region" description="Basic and acidic residues" evidence="1">
    <location>
        <begin position="40"/>
        <end position="59"/>
    </location>
</feature>